<dbReference type="SUPFAM" id="SSF50891">
    <property type="entry name" value="Cyclophilin-like"/>
    <property type="match status" value="1"/>
</dbReference>
<sequence length="545" mass="61813">MEPAHTMNNRFKSLSDPKKQIGSKPFRPEFPHNSTVSIRVWCAKEEKFVRIRVGEGILDDTPLIAVSHTWNGAIDTDNLPCYPNYTKNIFKAVKTAAKDQLQGDEQENYYVWLDYFCTNQLNPSEVREATMKMSWVYATARFAVVILDTSLPYGVLNEQAWSRRMWTMQEEFLSTELVFFDRDGNKETEANEAEDGKIFLPIIRDDHNYYDQNRVLIATGHVRDPNMQIQKQEFKVFWPKVAWRSSFMPCDMVYATQYCSKLQTYLDIRYDLELFQVLALYLQRLIEAGDRSVTAVHMIQFCPGWGCTSVLAQSKYKITNPLGFIGGLGLFGGKPVAIELKKSRVFLILNGNGKLVIELNDSLYPDTAETICKLFEDHAFDASLKTPDFLMFATTEEVELSAVECTKASPKVSYGTAFTKKGSSMSLFGVFLGESLNSDPYLIFGTVVEGLDLLTRLEELPSICLSGKMPLENSLKLEPVVSLLIDATVVLARVNVKEESPLMVGFDETKYSEPADGKESKMAWSTWSSVFLNHPDKGCWKFLKS</sequence>
<protein>
    <recommendedName>
        <fullName evidence="2">Heterokaryon incompatibility domain-containing protein</fullName>
    </recommendedName>
</protein>
<evidence type="ECO:0000313" key="3">
    <source>
        <dbReference type="EMBL" id="KAJ3131251.1"/>
    </source>
</evidence>
<feature type="compositionally biased region" description="Polar residues" evidence="1">
    <location>
        <begin position="1"/>
        <end position="12"/>
    </location>
</feature>
<evidence type="ECO:0000313" key="4">
    <source>
        <dbReference type="Proteomes" id="UP001211907"/>
    </source>
</evidence>
<dbReference type="Proteomes" id="UP001211907">
    <property type="component" value="Unassembled WGS sequence"/>
</dbReference>
<gene>
    <name evidence="3" type="ORF">HK100_006597</name>
</gene>
<name>A0AAD5XF55_9FUNG</name>
<accession>A0AAD5XF55</accession>
<feature type="domain" description="Heterokaryon incompatibility" evidence="2">
    <location>
        <begin position="65"/>
        <end position="149"/>
    </location>
</feature>
<organism evidence="3 4">
    <name type="scientific">Physocladia obscura</name>
    <dbReference type="NCBI Taxonomy" id="109957"/>
    <lineage>
        <taxon>Eukaryota</taxon>
        <taxon>Fungi</taxon>
        <taxon>Fungi incertae sedis</taxon>
        <taxon>Chytridiomycota</taxon>
        <taxon>Chytridiomycota incertae sedis</taxon>
        <taxon>Chytridiomycetes</taxon>
        <taxon>Chytridiales</taxon>
        <taxon>Chytriomycetaceae</taxon>
        <taxon>Physocladia</taxon>
    </lineage>
</organism>
<evidence type="ECO:0000259" key="2">
    <source>
        <dbReference type="Pfam" id="PF06985"/>
    </source>
</evidence>
<dbReference type="EMBL" id="JADGJH010000306">
    <property type="protein sequence ID" value="KAJ3131251.1"/>
    <property type="molecule type" value="Genomic_DNA"/>
</dbReference>
<reference evidence="3" key="1">
    <citation type="submission" date="2020-05" db="EMBL/GenBank/DDBJ databases">
        <title>Phylogenomic resolution of chytrid fungi.</title>
        <authorList>
            <person name="Stajich J.E."/>
            <person name="Amses K."/>
            <person name="Simmons R."/>
            <person name="Seto K."/>
            <person name="Myers J."/>
            <person name="Bonds A."/>
            <person name="Quandt C.A."/>
            <person name="Barry K."/>
            <person name="Liu P."/>
            <person name="Grigoriev I."/>
            <person name="Longcore J.E."/>
            <person name="James T.Y."/>
        </authorList>
    </citation>
    <scope>NUCLEOTIDE SEQUENCE</scope>
    <source>
        <strain evidence="3">JEL0513</strain>
    </source>
</reference>
<dbReference type="Pfam" id="PF06985">
    <property type="entry name" value="HET"/>
    <property type="match status" value="1"/>
</dbReference>
<dbReference type="InterPro" id="IPR029000">
    <property type="entry name" value="Cyclophilin-like_dom_sf"/>
</dbReference>
<evidence type="ECO:0000256" key="1">
    <source>
        <dbReference type="SAM" id="MobiDB-lite"/>
    </source>
</evidence>
<dbReference type="AlphaFoldDB" id="A0AAD5XF55"/>
<feature type="region of interest" description="Disordered" evidence="1">
    <location>
        <begin position="1"/>
        <end position="26"/>
    </location>
</feature>
<dbReference type="InterPro" id="IPR010730">
    <property type="entry name" value="HET"/>
</dbReference>
<proteinExistence type="predicted"/>
<keyword evidence="4" id="KW-1185">Reference proteome</keyword>
<comment type="caution">
    <text evidence="3">The sequence shown here is derived from an EMBL/GenBank/DDBJ whole genome shotgun (WGS) entry which is preliminary data.</text>
</comment>